<keyword evidence="1" id="KW-0560">Oxidoreductase</keyword>
<protein>
    <submittedName>
        <fullName evidence="3">Aldehyde dehydrogenase family protein</fullName>
    </submittedName>
</protein>
<keyword evidence="4" id="KW-1185">Reference proteome</keyword>
<dbReference type="SUPFAM" id="SSF53720">
    <property type="entry name" value="ALDH-like"/>
    <property type="match status" value="1"/>
</dbReference>
<dbReference type="Pfam" id="PF00171">
    <property type="entry name" value="Aldedh"/>
    <property type="match status" value="1"/>
</dbReference>
<feature type="domain" description="Aldehyde dehydrogenase" evidence="2">
    <location>
        <begin position="29"/>
        <end position="87"/>
    </location>
</feature>
<comment type="caution">
    <text evidence="3">The sequence shown here is derived from an EMBL/GenBank/DDBJ whole genome shotgun (WGS) entry which is preliminary data.</text>
</comment>
<dbReference type="InterPro" id="IPR016162">
    <property type="entry name" value="Ald_DH_N"/>
</dbReference>
<evidence type="ECO:0000256" key="1">
    <source>
        <dbReference type="ARBA" id="ARBA00023002"/>
    </source>
</evidence>
<evidence type="ECO:0000313" key="3">
    <source>
        <dbReference type="EMBL" id="TFC24062.1"/>
    </source>
</evidence>
<dbReference type="RefSeq" id="WP_134560872.1">
    <property type="nucleotide sequence ID" value="NZ_SOFS01000001.1"/>
</dbReference>
<accession>A0ABY2IUD4</accession>
<dbReference type="Gene3D" id="3.40.605.10">
    <property type="entry name" value="Aldehyde Dehydrogenase, Chain A, domain 1"/>
    <property type="match status" value="1"/>
</dbReference>
<feature type="non-terminal residue" evidence="3">
    <location>
        <position position="87"/>
    </location>
</feature>
<gene>
    <name evidence="3" type="ORF">E3O46_00005</name>
</gene>
<sequence length="87" mass="8852">MTLTVNETATTPFLDPAAWSGKIYINGEWVAGSGGDLPVIEPATGDEIGRIGIATPVDVARAAAGAAAAQKAWAATAHPVRAAVLRR</sequence>
<proteinExistence type="predicted"/>
<dbReference type="Proteomes" id="UP000297604">
    <property type="component" value="Unassembled WGS sequence"/>
</dbReference>
<organism evidence="3 4">
    <name type="scientific">Cryobacterium glucosi</name>
    <dbReference type="NCBI Taxonomy" id="1259175"/>
    <lineage>
        <taxon>Bacteria</taxon>
        <taxon>Bacillati</taxon>
        <taxon>Actinomycetota</taxon>
        <taxon>Actinomycetes</taxon>
        <taxon>Micrococcales</taxon>
        <taxon>Microbacteriaceae</taxon>
        <taxon>Cryobacterium</taxon>
    </lineage>
</organism>
<evidence type="ECO:0000313" key="4">
    <source>
        <dbReference type="Proteomes" id="UP000297604"/>
    </source>
</evidence>
<dbReference type="InterPro" id="IPR015590">
    <property type="entry name" value="Aldehyde_DH_dom"/>
</dbReference>
<name>A0ABY2IUD4_9MICO</name>
<evidence type="ECO:0000259" key="2">
    <source>
        <dbReference type="Pfam" id="PF00171"/>
    </source>
</evidence>
<dbReference type="InterPro" id="IPR016161">
    <property type="entry name" value="Ald_DH/histidinol_DH"/>
</dbReference>
<reference evidence="3 4" key="1">
    <citation type="submission" date="2019-03" db="EMBL/GenBank/DDBJ databases">
        <title>Genomics of glacier-inhabiting Cryobacterium strains.</title>
        <authorList>
            <person name="Liu Q."/>
            <person name="Xin Y.-H."/>
        </authorList>
    </citation>
    <scope>NUCLEOTIDE SEQUENCE [LARGE SCALE GENOMIC DNA]</scope>
    <source>
        <strain evidence="3 4">MDB1-5</strain>
    </source>
</reference>
<dbReference type="EMBL" id="SOFS01000001">
    <property type="protein sequence ID" value="TFC24062.1"/>
    <property type="molecule type" value="Genomic_DNA"/>
</dbReference>